<accession>A0A1A9ZY48</accession>
<dbReference type="EnsemblMetazoa" id="GPAI028663-RA">
    <property type="protein sequence ID" value="GPAI028663-PA"/>
    <property type="gene ID" value="GPAI028663"/>
</dbReference>
<reference evidence="1" key="2">
    <citation type="submission" date="2020-05" db="UniProtKB">
        <authorList>
            <consortium name="EnsemblMetazoa"/>
        </authorList>
    </citation>
    <scope>IDENTIFICATION</scope>
    <source>
        <strain evidence="1">IAEA</strain>
    </source>
</reference>
<dbReference type="VEuPathDB" id="VectorBase:GPAI028663"/>
<dbReference type="Proteomes" id="UP000092445">
    <property type="component" value="Unassembled WGS sequence"/>
</dbReference>
<organism evidence="1 2">
    <name type="scientific">Glossina pallidipes</name>
    <name type="common">Tsetse fly</name>
    <dbReference type="NCBI Taxonomy" id="7398"/>
    <lineage>
        <taxon>Eukaryota</taxon>
        <taxon>Metazoa</taxon>
        <taxon>Ecdysozoa</taxon>
        <taxon>Arthropoda</taxon>
        <taxon>Hexapoda</taxon>
        <taxon>Insecta</taxon>
        <taxon>Pterygota</taxon>
        <taxon>Neoptera</taxon>
        <taxon>Endopterygota</taxon>
        <taxon>Diptera</taxon>
        <taxon>Brachycera</taxon>
        <taxon>Muscomorpha</taxon>
        <taxon>Hippoboscoidea</taxon>
        <taxon>Glossinidae</taxon>
        <taxon>Glossina</taxon>
    </lineage>
</organism>
<keyword evidence="2" id="KW-1185">Reference proteome</keyword>
<evidence type="ECO:0000313" key="2">
    <source>
        <dbReference type="Proteomes" id="UP000092445"/>
    </source>
</evidence>
<reference evidence="2" key="1">
    <citation type="submission" date="2014-03" db="EMBL/GenBank/DDBJ databases">
        <authorList>
            <person name="Aksoy S."/>
            <person name="Warren W."/>
            <person name="Wilson R.K."/>
        </authorList>
    </citation>
    <scope>NUCLEOTIDE SEQUENCE [LARGE SCALE GENOMIC DNA]</scope>
    <source>
        <strain evidence="2">IAEA</strain>
    </source>
</reference>
<name>A0A1A9ZY48_GLOPL</name>
<sequence>MQSYMRSEEKRLQMPQDTEIPTVSQKALLNYPKFCNVTTADITSKEKINMPLAKTDDIEERHLYHGYHSIIISIYGANNNERQMYDNGLFCFNEKITKIHQTPRSS</sequence>
<evidence type="ECO:0000313" key="1">
    <source>
        <dbReference type="EnsemblMetazoa" id="GPAI028663-PA"/>
    </source>
</evidence>
<dbReference type="AlphaFoldDB" id="A0A1A9ZY48"/>
<proteinExistence type="predicted"/>
<protein>
    <submittedName>
        <fullName evidence="1">Uncharacterized protein</fullName>
    </submittedName>
</protein>